<comment type="caution">
    <text evidence="4">The sequence shown here is derived from an EMBL/GenBank/DDBJ whole genome shotgun (WGS) entry which is preliminary data.</text>
</comment>
<dbReference type="PANTHER" id="PTHR46082:SF11">
    <property type="entry name" value="AAA+ ATPASE DOMAIN-CONTAINING PROTEIN-RELATED"/>
    <property type="match status" value="1"/>
</dbReference>
<feature type="region of interest" description="Disordered" evidence="2">
    <location>
        <begin position="1"/>
        <end position="48"/>
    </location>
</feature>
<feature type="compositionally biased region" description="Basic and acidic residues" evidence="2">
    <location>
        <begin position="23"/>
        <end position="45"/>
    </location>
</feature>
<sequence length="673" mass="75504">MAATGVLDSTPGYTHPADAEPSLSDRLDDRGELPPDPRQRWDMVPHGKPYVAGETQPISTERYTVGWIAALPLERAAAEQILDSIHPKPTDFSKTPNDHNTYTFGQIGEHYIVITSLEVGIYGTNSAATTAQWMLSSFPQIRFGLLVGIGAGLPSEDADIRLGDVAVSQPDGATGGVVQYDLVKATSDGPRRKGSLNKPPAVLLSALGKLQAKHKSKEYGIPTILEEWKQRNPAMFESEPGDPGYEFQGVENDRLFDEQYQHQKGKNCKKCDPSKILSRDPPVRKDAERPRIHYGVIASGNALVKDAGWRSKLLEHIDEECICYEMEAAGLMNNFPCLVIRGICDYADSHKNDQWQPYAAGTAAAFAKELLQLVEVDGLVSTPRAKDLMDKLNEVSHSLENVESVTTSIRVDLDDKELRKWLSPSDPWTSYEQNIKERHGESGSWFIGGQPFSKWKREPQSFLWLHGSPGCGKTVLSSAIIKDLTTPKNTAPTKTLFFFFDFRNAKSTTEQMLRSLTFQYSQGNNLYQAYLHQQRSTEQAGGKRDSWETMLQTAVSQAQGDLNIVLDALDECKDRKTLLKLLENIYDKSARNRERRLLHVLVTSRSEEDIRSSLMKHLDDKHSVKLEKRLVAKDIRAFVHDQIRTDPGFEHWKKDEEAFEEIEETLTMKAGGM</sequence>
<dbReference type="GeneID" id="92005396"/>
<evidence type="ECO:0000259" key="3">
    <source>
        <dbReference type="PROSITE" id="PS50837"/>
    </source>
</evidence>
<evidence type="ECO:0000256" key="1">
    <source>
        <dbReference type="ARBA" id="ARBA00022737"/>
    </source>
</evidence>
<proteinExistence type="predicted"/>
<keyword evidence="1" id="KW-0677">Repeat</keyword>
<dbReference type="Proteomes" id="UP001430584">
    <property type="component" value="Unassembled WGS sequence"/>
</dbReference>
<dbReference type="SUPFAM" id="SSF52540">
    <property type="entry name" value="P-loop containing nucleoside triphosphate hydrolases"/>
    <property type="match status" value="1"/>
</dbReference>
<gene>
    <name evidence="4" type="ORF">SLS55_001311</name>
</gene>
<dbReference type="InterPro" id="IPR007111">
    <property type="entry name" value="NACHT_NTPase"/>
</dbReference>
<dbReference type="PANTHER" id="PTHR46082">
    <property type="entry name" value="ATP/GTP-BINDING PROTEIN-RELATED"/>
    <property type="match status" value="1"/>
</dbReference>
<evidence type="ECO:0000256" key="2">
    <source>
        <dbReference type="SAM" id="MobiDB-lite"/>
    </source>
</evidence>
<organism evidence="4 5">
    <name type="scientific">Diplodia seriata</name>
    <dbReference type="NCBI Taxonomy" id="420778"/>
    <lineage>
        <taxon>Eukaryota</taxon>
        <taxon>Fungi</taxon>
        <taxon>Dikarya</taxon>
        <taxon>Ascomycota</taxon>
        <taxon>Pezizomycotina</taxon>
        <taxon>Dothideomycetes</taxon>
        <taxon>Dothideomycetes incertae sedis</taxon>
        <taxon>Botryosphaeriales</taxon>
        <taxon>Botryosphaeriaceae</taxon>
        <taxon>Diplodia</taxon>
    </lineage>
</organism>
<evidence type="ECO:0000313" key="4">
    <source>
        <dbReference type="EMBL" id="KAL0265346.1"/>
    </source>
</evidence>
<dbReference type="Gene3D" id="3.40.50.1580">
    <property type="entry name" value="Nucleoside phosphorylase domain"/>
    <property type="match status" value="1"/>
</dbReference>
<dbReference type="InterPro" id="IPR056884">
    <property type="entry name" value="NPHP3-like_N"/>
</dbReference>
<dbReference type="RefSeq" id="XP_066638086.1">
    <property type="nucleotide sequence ID" value="XM_066772807.1"/>
</dbReference>
<evidence type="ECO:0000313" key="5">
    <source>
        <dbReference type="Proteomes" id="UP001430584"/>
    </source>
</evidence>
<protein>
    <recommendedName>
        <fullName evidence="3">NACHT domain-containing protein</fullName>
    </recommendedName>
</protein>
<dbReference type="InterPro" id="IPR027417">
    <property type="entry name" value="P-loop_NTPase"/>
</dbReference>
<keyword evidence="5" id="KW-1185">Reference proteome</keyword>
<dbReference type="InterPro" id="IPR053137">
    <property type="entry name" value="NLR-like"/>
</dbReference>
<dbReference type="InterPro" id="IPR035994">
    <property type="entry name" value="Nucleoside_phosphorylase_sf"/>
</dbReference>
<dbReference type="SUPFAM" id="SSF53167">
    <property type="entry name" value="Purine and uridine phosphorylases"/>
    <property type="match status" value="1"/>
</dbReference>
<name>A0ABR3CWR5_9PEZI</name>
<dbReference type="PROSITE" id="PS50837">
    <property type="entry name" value="NACHT"/>
    <property type="match status" value="1"/>
</dbReference>
<reference evidence="4 5" key="1">
    <citation type="submission" date="2024-02" db="EMBL/GenBank/DDBJ databases">
        <title>De novo assembly and annotation of 12 fungi associated with fruit tree decline syndrome in Ontario, Canada.</title>
        <authorList>
            <person name="Sulman M."/>
            <person name="Ellouze W."/>
            <person name="Ilyukhin E."/>
        </authorList>
    </citation>
    <scope>NUCLEOTIDE SEQUENCE [LARGE SCALE GENOMIC DNA]</scope>
    <source>
        <strain evidence="4 5">FDS-637</strain>
    </source>
</reference>
<dbReference type="Pfam" id="PF24883">
    <property type="entry name" value="NPHP3_N"/>
    <property type="match status" value="1"/>
</dbReference>
<feature type="domain" description="NACHT" evidence="3">
    <location>
        <begin position="461"/>
        <end position="606"/>
    </location>
</feature>
<accession>A0ABR3CWR5</accession>
<dbReference type="Gene3D" id="3.40.50.300">
    <property type="entry name" value="P-loop containing nucleotide triphosphate hydrolases"/>
    <property type="match status" value="1"/>
</dbReference>
<dbReference type="EMBL" id="JAJVCZ030000001">
    <property type="protein sequence ID" value="KAL0265346.1"/>
    <property type="molecule type" value="Genomic_DNA"/>
</dbReference>